<reference evidence="2" key="1">
    <citation type="submission" date="2016-02" db="EMBL/GenBank/DDBJ databases">
        <title>Paenibacillus sp. LPB0068, isolated from Crassostrea gigas.</title>
        <authorList>
            <person name="Shin S.-K."/>
            <person name="Yi H."/>
        </authorList>
    </citation>
    <scope>NUCLEOTIDE SEQUENCE [LARGE SCALE GENOMIC DNA]</scope>
    <source>
        <strain evidence="2">KCTC 23969</strain>
    </source>
</reference>
<dbReference type="RefSeq" id="WP_068358673.1">
    <property type="nucleotide sequence ID" value="NZ_CP019337.1"/>
</dbReference>
<dbReference type="STRING" id="996801.BW723_00595"/>
<evidence type="ECO:0008006" key="3">
    <source>
        <dbReference type="Google" id="ProtNLM"/>
    </source>
</evidence>
<evidence type="ECO:0000313" key="1">
    <source>
        <dbReference type="EMBL" id="OBY66852.1"/>
    </source>
</evidence>
<name>A0A1B8U4R3_9FLAO</name>
<evidence type="ECO:0000313" key="2">
    <source>
        <dbReference type="Proteomes" id="UP000092612"/>
    </source>
</evidence>
<dbReference type="PROSITE" id="PS51257">
    <property type="entry name" value="PROKAR_LIPOPROTEIN"/>
    <property type="match status" value="1"/>
</dbReference>
<dbReference type="EMBL" id="LSFL01000011">
    <property type="protein sequence ID" value="OBY66852.1"/>
    <property type="molecule type" value="Genomic_DNA"/>
</dbReference>
<protein>
    <recommendedName>
        <fullName evidence="3">Lipoprotein</fullName>
    </recommendedName>
</protein>
<dbReference type="AlphaFoldDB" id="A0A1B8U4R3"/>
<organism evidence="1 2">
    <name type="scientific">Polaribacter reichenbachii</name>
    <dbReference type="NCBI Taxonomy" id="996801"/>
    <lineage>
        <taxon>Bacteria</taxon>
        <taxon>Pseudomonadati</taxon>
        <taxon>Bacteroidota</taxon>
        <taxon>Flavobacteriia</taxon>
        <taxon>Flavobacteriales</taxon>
        <taxon>Flavobacteriaceae</taxon>
    </lineage>
</organism>
<sequence>MKTTISKESILKSSILFFTITAFILSALLFTSCSDTESVVVSDDEELIEKIESADKTTIEEASLPSATSSVLNGDLADSFVETVQLATELGYQVALVSDNLSFEETKTDVFFSLQGRQLNSTSSKRGKHRSKCFEFVYPIDLIMPDDSSITLNSADDWSLKKDWYAANPDATERPELVYPVDVTLEDDTVQTLLDSDELASVRSSCKKGKDRRKCFKLVLPVSFTMEDGTVIEVTERADYKLLREWKKANPDSTVKPAKIFPLDIEYRDGTIETIADETAYEAAKDSCSI</sequence>
<proteinExistence type="predicted"/>
<comment type="caution">
    <text evidence="1">The sequence shown here is derived from an EMBL/GenBank/DDBJ whole genome shotgun (WGS) entry which is preliminary data.</text>
</comment>
<gene>
    <name evidence="1" type="ORF">LPB301_05340</name>
</gene>
<dbReference type="Proteomes" id="UP000092612">
    <property type="component" value="Unassembled WGS sequence"/>
</dbReference>
<dbReference type="OrthoDB" id="1199198at2"/>
<dbReference type="KEGG" id="prn:BW723_00595"/>
<accession>A0A1B8U4R3</accession>
<keyword evidence="2" id="KW-1185">Reference proteome</keyword>